<keyword evidence="2" id="KW-1185">Reference proteome</keyword>
<reference evidence="1 2" key="1">
    <citation type="journal article" date="2023" name="bioRxiv">
        <title>High-quality genome assemblies of four members of thePodospora anserinaspecies complex.</title>
        <authorList>
            <person name="Ament-Velasquez S.L."/>
            <person name="Vogan A.A."/>
            <person name="Wallerman O."/>
            <person name="Hartmann F."/>
            <person name="Gautier V."/>
            <person name="Silar P."/>
            <person name="Giraud T."/>
            <person name="Johannesson H."/>
        </authorList>
    </citation>
    <scope>NUCLEOTIDE SEQUENCE [LARGE SCALE GENOMIC DNA]</scope>
    <source>
        <strain evidence="1 2">CBS 411.78</strain>
    </source>
</reference>
<dbReference type="GeneID" id="87926280"/>
<accession>A0ABR0H7M0</accession>
<organism evidence="1 2">
    <name type="scientific">Podospora pseudopauciseta</name>
    <dbReference type="NCBI Taxonomy" id="2093780"/>
    <lineage>
        <taxon>Eukaryota</taxon>
        <taxon>Fungi</taxon>
        <taxon>Dikarya</taxon>
        <taxon>Ascomycota</taxon>
        <taxon>Pezizomycotina</taxon>
        <taxon>Sordariomycetes</taxon>
        <taxon>Sordariomycetidae</taxon>
        <taxon>Sordariales</taxon>
        <taxon>Podosporaceae</taxon>
        <taxon>Podospora</taxon>
    </lineage>
</organism>
<evidence type="ECO:0000313" key="2">
    <source>
        <dbReference type="Proteomes" id="UP001326199"/>
    </source>
</evidence>
<protein>
    <submittedName>
        <fullName evidence="1">Uncharacterized protein</fullName>
    </submittedName>
</protein>
<dbReference type="Proteomes" id="UP001326199">
    <property type="component" value="Unassembled WGS sequence"/>
</dbReference>
<dbReference type="RefSeq" id="XP_062763999.1">
    <property type="nucleotide sequence ID" value="XM_062906114.1"/>
</dbReference>
<gene>
    <name evidence="1" type="ORF">QC763_0081710</name>
</gene>
<comment type="caution">
    <text evidence="1">The sequence shown here is derived from an EMBL/GenBank/DDBJ whole genome shotgun (WGS) entry which is preliminary data.</text>
</comment>
<dbReference type="EMBL" id="JAFFHB010000007">
    <property type="protein sequence ID" value="KAK4664033.1"/>
    <property type="molecule type" value="Genomic_DNA"/>
</dbReference>
<sequence length="141" mass="15976">MVWKLVWAVDGVKQKEHGSQHHLSIRPFIKFEEPENESFTLLEVNHEARAAALRDNRYAIVPVLGKKIRAIVKQSLDFFNPDEASLFRLVQGWGSAQGPVNSITLADDMSFVRNGIMRQSSFETKITKGENYTLSPVISTF</sequence>
<evidence type="ECO:0000313" key="1">
    <source>
        <dbReference type="EMBL" id="KAK4664033.1"/>
    </source>
</evidence>
<name>A0ABR0H7M0_9PEZI</name>
<proteinExistence type="predicted"/>